<evidence type="ECO:0000313" key="4">
    <source>
        <dbReference type="Proteomes" id="UP001408356"/>
    </source>
</evidence>
<keyword evidence="4" id="KW-1185">Reference proteome</keyword>
<dbReference type="EMBL" id="JARVKF010000113">
    <property type="protein sequence ID" value="KAK9422480.1"/>
    <property type="molecule type" value="Genomic_DNA"/>
</dbReference>
<proteinExistence type="predicted"/>
<keyword evidence="2" id="KW-1133">Transmembrane helix</keyword>
<protein>
    <submittedName>
        <fullName evidence="3">Uncharacterized protein</fullName>
    </submittedName>
</protein>
<evidence type="ECO:0000313" key="3">
    <source>
        <dbReference type="EMBL" id="KAK9422480.1"/>
    </source>
</evidence>
<comment type="caution">
    <text evidence="3">The sequence shown here is derived from an EMBL/GenBank/DDBJ whole genome shotgun (WGS) entry which is preliminary data.</text>
</comment>
<sequence>MSTTSRTLHSPFTTPFTAPSSCTDSFANNGVWPDTSSVDRPVLQAVYPQQSDCFAPGWTTAANSYAKGANFWGGNPICPSGQSVAQTYSSGTITTAVCCSDGWGNVFTNENKISSTVDKFWMCATSWETPATTKVSGSILSGGLVTPGVATITGPGLMESTAEYIFVYSTITSTSSYTSVLGSLPSSTTTSASSTAAVVFSPSQTGLSGGAIAGIVIGVIALLLLLLAGFWLRRRRVATQGPKSVTYDGYVHDKQELPGESRVLGELPGYREPQMASELSGNDSQLAREHPQPGDQNVIVELDAEQRRW</sequence>
<feature type="transmembrane region" description="Helical" evidence="2">
    <location>
        <begin position="211"/>
        <end position="232"/>
    </location>
</feature>
<keyword evidence="2" id="KW-0472">Membrane</keyword>
<keyword evidence="2" id="KW-0812">Transmembrane</keyword>
<gene>
    <name evidence="3" type="ORF">SUNI508_04836</name>
</gene>
<accession>A0ABR2V6F2</accession>
<evidence type="ECO:0000256" key="1">
    <source>
        <dbReference type="SAM" id="MobiDB-lite"/>
    </source>
</evidence>
<feature type="region of interest" description="Disordered" evidence="1">
    <location>
        <begin position="273"/>
        <end position="298"/>
    </location>
</feature>
<reference evidence="3 4" key="1">
    <citation type="journal article" date="2024" name="J. Plant Pathol.">
        <title>Sequence and assembly of the genome of Seiridium unicorne, isolate CBS 538.82, causal agent of cypress canker disease.</title>
        <authorList>
            <person name="Scali E."/>
            <person name="Rocca G.D."/>
            <person name="Danti R."/>
            <person name="Garbelotto M."/>
            <person name="Barberini S."/>
            <person name="Baroncelli R."/>
            <person name="Emiliani G."/>
        </authorList>
    </citation>
    <scope>NUCLEOTIDE SEQUENCE [LARGE SCALE GENOMIC DNA]</scope>
    <source>
        <strain evidence="3 4">BM-138-508</strain>
    </source>
</reference>
<evidence type="ECO:0000256" key="2">
    <source>
        <dbReference type="SAM" id="Phobius"/>
    </source>
</evidence>
<dbReference type="Proteomes" id="UP001408356">
    <property type="component" value="Unassembled WGS sequence"/>
</dbReference>
<name>A0ABR2V6F2_9PEZI</name>
<organism evidence="3 4">
    <name type="scientific">Seiridium unicorne</name>
    <dbReference type="NCBI Taxonomy" id="138068"/>
    <lineage>
        <taxon>Eukaryota</taxon>
        <taxon>Fungi</taxon>
        <taxon>Dikarya</taxon>
        <taxon>Ascomycota</taxon>
        <taxon>Pezizomycotina</taxon>
        <taxon>Sordariomycetes</taxon>
        <taxon>Xylariomycetidae</taxon>
        <taxon>Amphisphaeriales</taxon>
        <taxon>Sporocadaceae</taxon>
        <taxon>Seiridium</taxon>
    </lineage>
</organism>